<dbReference type="OMA" id="KFCEYTG"/>
<dbReference type="KEGG" id="mis:MICPUN_81276"/>
<feature type="non-terminal residue" evidence="2">
    <location>
        <position position="289"/>
    </location>
</feature>
<reference evidence="2 3" key="1">
    <citation type="journal article" date="2009" name="Science">
        <title>Green evolution and dynamic adaptations revealed by genomes of the marine picoeukaryotes Micromonas.</title>
        <authorList>
            <person name="Worden A.Z."/>
            <person name="Lee J.H."/>
            <person name="Mock T."/>
            <person name="Rouze P."/>
            <person name="Simmons M.P."/>
            <person name="Aerts A.L."/>
            <person name="Allen A.E."/>
            <person name="Cuvelier M.L."/>
            <person name="Derelle E."/>
            <person name="Everett M.V."/>
            <person name="Foulon E."/>
            <person name="Grimwood J."/>
            <person name="Gundlach H."/>
            <person name="Henrissat B."/>
            <person name="Napoli C."/>
            <person name="McDonald S.M."/>
            <person name="Parker M.S."/>
            <person name="Rombauts S."/>
            <person name="Salamov A."/>
            <person name="Von Dassow P."/>
            <person name="Badger J.H."/>
            <person name="Coutinho P.M."/>
            <person name="Demir E."/>
            <person name="Dubchak I."/>
            <person name="Gentemann C."/>
            <person name="Eikrem W."/>
            <person name="Gready J.E."/>
            <person name="John U."/>
            <person name="Lanier W."/>
            <person name="Lindquist E.A."/>
            <person name="Lucas S."/>
            <person name="Mayer K.F."/>
            <person name="Moreau H."/>
            <person name="Not F."/>
            <person name="Otillar R."/>
            <person name="Panaud O."/>
            <person name="Pangilinan J."/>
            <person name="Paulsen I."/>
            <person name="Piegu B."/>
            <person name="Poliakov A."/>
            <person name="Robbens S."/>
            <person name="Schmutz J."/>
            <person name="Toulza E."/>
            <person name="Wyss T."/>
            <person name="Zelensky A."/>
            <person name="Zhou K."/>
            <person name="Armbrust E.V."/>
            <person name="Bhattacharya D."/>
            <person name="Goodenough U.W."/>
            <person name="Van de Peer Y."/>
            <person name="Grigoriev I.V."/>
        </authorList>
    </citation>
    <scope>NUCLEOTIDE SEQUENCE [LARGE SCALE GENOMIC DNA]</scope>
    <source>
        <strain evidence="3">RCC299 / NOUM17</strain>
    </source>
</reference>
<dbReference type="OrthoDB" id="40334at2759"/>
<proteinExistence type="predicted"/>
<dbReference type="Proteomes" id="UP000002009">
    <property type="component" value="Chromosome 4"/>
</dbReference>
<dbReference type="Pfam" id="PF13911">
    <property type="entry name" value="AhpC-TSA_2"/>
    <property type="match status" value="1"/>
</dbReference>
<protein>
    <submittedName>
        <fullName evidence="2">Uncharacterized protein</fullName>
    </submittedName>
</protein>
<dbReference type="InterPro" id="IPR032801">
    <property type="entry name" value="PXL2A/B/C"/>
</dbReference>
<dbReference type="RefSeq" id="XP_002501358.1">
    <property type="nucleotide sequence ID" value="XM_002501312.1"/>
</dbReference>
<evidence type="ECO:0000313" key="2">
    <source>
        <dbReference type="EMBL" id="ACO62616.1"/>
    </source>
</evidence>
<dbReference type="STRING" id="296587.C1E3V2"/>
<dbReference type="AlphaFoldDB" id="C1E3V2"/>
<accession>C1E3V2</accession>
<organism evidence="2 3">
    <name type="scientific">Micromonas commoda (strain RCC299 / NOUM17 / CCMP2709)</name>
    <name type="common">Picoplanktonic green alga</name>
    <dbReference type="NCBI Taxonomy" id="296587"/>
    <lineage>
        <taxon>Eukaryota</taxon>
        <taxon>Viridiplantae</taxon>
        <taxon>Chlorophyta</taxon>
        <taxon>Mamiellophyceae</taxon>
        <taxon>Mamiellales</taxon>
        <taxon>Mamiellaceae</taxon>
        <taxon>Micromonas</taxon>
    </lineage>
</organism>
<keyword evidence="3" id="KW-1185">Reference proteome</keyword>
<sequence length="289" mass="30844">MSLLRVAGQPVAGRNPVSRRPSRRKQVPICSRASAASAVASAVASDEPLAKLKGVELKRATDGQTVDAASIVPSSGRVVVPFLTQFADFDSWELAQKLVDDIPELDANGVTLVAVGIGSVEAAKEFSRRTNFPLDRLYADETAAAYQALDFAPGFGRAGGELGWIGEKLPFVNGYAKLLVMCAGIGSPGTLGAVFGGYIGSKYRDPIFREGSNYDNPTIRKLMDATLGGGYQRPFELATLRLTNMTEILSNWEDLAPVDDNLLVQRGGSLVFQDGACVFRHNDAGILGY</sequence>
<dbReference type="GeneID" id="8243029"/>
<feature type="region of interest" description="Disordered" evidence="1">
    <location>
        <begin position="1"/>
        <end position="26"/>
    </location>
</feature>
<name>C1E3V2_MICCC</name>
<evidence type="ECO:0000256" key="1">
    <source>
        <dbReference type="SAM" id="MobiDB-lite"/>
    </source>
</evidence>
<dbReference type="PANTHER" id="PTHR28630:SF3">
    <property type="entry name" value="PEROXIREDOXIN-LIKE 2C"/>
    <property type="match status" value="1"/>
</dbReference>
<dbReference type="PANTHER" id="PTHR28630">
    <property type="match status" value="1"/>
</dbReference>
<gene>
    <name evidence="2" type="ORF">MICPUN_81276</name>
</gene>
<evidence type="ECO:0000313" key="3">
    <source>
        <dbReference type="Proteomes" id="UP000002009"/>
    </source>
</evidence>
<dbReference type="eggNOG" id="ENOG502S21S">
    <property type="taxonomic scope" value="Eukaryota"/>
</dbReference>
<dbReference type="InParanoid" id="C1E3V2"/>
<dbReference type="EMBL" id="CP001325">
    <property type="protein sequence ID" value="ACO62616.1"/>
    <property type="molecule type" value="Genomic_DNA"/>
</dbReference>